<feature type="compositionally biased region" description="Low complexity" evidence="1">
    <location>
        <begin position="467"/>
        <end position="476"/>
    </location>
</feature>
<feature type="compositionally biased region" description="Low complexity" evidence="1">
    <location>
        <begin position="204"/>
        <end position="225"/>
    </location>
</feature>
<dbReference type="AlphaFoldDB" id="A0A261Y2L8"/>
<feature type="compositionally biased region" description="Basic and acidic residues" evidence="1">
    <location>
        <begin position="452"/>
        <end position="465"/>
    </location>
</feature>
<evidence type="ECO:0000256" key="1">
    <source>
        <dbReference type="SAM" id="MobiDB-lite"/>
    </source>
</evidence>
<feature type="region of interest" description="Disordered" evidence="1">
    <location>
        <begin position="69"/>
        <end position="92"/>
    </location>
</feature>
<feature type="region of interest" description="Disordered" evidence="1">
    <location>
        <begin position="321"/>
        <end position="347"/>
    </location>
</feature>
<evidence type="ECO:0000313" key="2">
    <source>
        <dbReference type="EMBL" id="OZJ04841.1"/>
    </source>
</evidence>
<name>A0A261Y2L8_9FUNG</name>
<protein>
    <submittedName>
        <fullName evidence="2">Uncharacterized protein</fullName>
    </submittedName>
</protein>
<dbReference type="Proteomes" id="UP000242875">
    <property type="component" value="Unassembled WGS sequence"/>
</dbReference>
<feature type="compositionally biased region" description="Basic and acidic residues" evidence="1">
    <location>
        <begin position="430"/>
        <end position="444"/>
    </location>
</feature>
<feature type="region of interest" description="Disordered" evidence="1">
    <location>
        <begin position="418"/>
        <end position="482"/>
    </location>
</feature>
<feature type="compositionally biased region" description="Low complexity" evidence="1">
    <location>
        <begin position="69"/>
        <end position="82"/>
    </location>
</feature>
<feature type="compositionally biased region" description="Pro residues" evidence="1">
    <location>
        <begin position="333"/>
        <end position="345"/>
    </location>
</feature>
<evidence type="ECO:0000313" key="3">
    <source>
        <dbReference type="Proteomes" id="UP000242875"/>
    </source>
</evidence>
<proteinExistence type="predicted"/>
<accession>A0A261Y2L8</accession>
<feature type="region of interest" description="Disordered" evidence="1">
    <location>
        <begin position="157"/>
        <end position="237"/>
    </location>
</feature>
<gene>
    <name evidence="2" type="ORF">BZG36_02337</name>
</gene>
<comment type="caution">
    <text evidence="2">The sequence shown here is derived from an EMBL/GenBank/DDBJ whole genome shotgun (WGS) entry which is preliminary data.</text>
</comment>
<dbReference type="EMBL" id="MVBO01000029">
    <property type="protein sequence ID" value="OZJ04841.1"/>
    <property type="molecule type" value="Genomic_DNA"/>
</dbReference>
<reference evidence="2 3" key="1">
    <citation type="journal article" date="2017" name="Mycologia">
        <title>Bifiguratus adelaidae, gen. et sp. nov., a new member of Mucoromycotina in endophytic and soil-dwelling habitats.</title>
        <authorList>
            <person name="Torres-Cruz T.J."/>
            <person name="Billingsley Tobias T.L."/>
            <person name="Almatruk M."/>
            <person name="Hesse C."/>
            <person name="Kuske C.R."/>
            <person name="Desiro A."/>
            <person name="Benucci G.M."/>
            <person name="Bonito G."/>
            <person name="Stajich J.E."/>
            <person name="Dunlap C."/>
            <person name="Arnold A.E."/>
            <person name="Porras-Alfaro A."/>
        </authorList>
    </citation>
    <scope>NUCLEOTIDE SEQUENCE [LARGE SCALE GENOMIC DNA]</scope>
    <source>
        <strain evidence="2 3">AZ0501</strain>
    </source>
</reference>
<feature type="compositionally biased region" description="Low complexity" evidence="1">
    <location>
        <begin position="167"/>
        <end position="183"/>
    </location>
</feature>
<organism evidence="2 3">
    <name type="scientific">Bifiguratus adelaidae</name>
    <dbReference type="NCBI Taxonomy" id="1938954"/>
    <lineage>
        <taxon>Eukaryota</taxon>
        <taxon>Fungi</taxon>
        <taxon>Fungi incertae sedis</taxon>
        <taxon>Mucoromycota</taxon>
        <taxon>Mucoromycotina</taxon>
        <taxon>Endogonomycetes</taxon>
        <taxon>Endogonales</taxon>
        <taxon>Endogonales incertae sedis</taxon>
        <taxon>Bifiguratus</taxon>
    </lineage>
</organism>
<keyword evidence="3" id="KW-1185">Reference proteome</keyword>
<sequence>MGWLKFPRKNSKYLGVEVPQVTRTDTSSHGRETEVQAMVEAPISAKFLTSFAETSDSGAHQALADAGFSETTGASNSSTANTVLQGEATETRKTEDSLLDDKFLNDISLALQLSDTLGTTSNSLESFADTKQAASGIDRSTARLMYAKDSIYAPKITQEPKSYAPESLQTTTASTSLSTAKPSTQKEQHQPCAHRTKVLDSDVSDSNSEDASSSLDSSISHINHSLPPQTSILERRPFNPAFQSKRRVERWMQTGGGKNNPFSKENQELDMERMKVRHRQEGILAAAQGRGRSSSIHDHGRKARHEGSMYGEIYARRSHSAAGSVRYPRQVNEPPPTPMLVPTSPPLSSVLPMSTPFGARAIMPHHHPVPILMQSPAIPTVEIKPDDVVTVEPEVTPANSISQASKGSVDTTNDKENVAELDNSQEEADERQKGKGREAAEPKGRQSKSKSATKEKSSKPMERKVSRVSTLSSRSSGEGVILTPNDHVMTTKQDDVLQYETSFYPPYYNGSGTSLVYGSVPPSPSAQIHPPVYIIPQAPMPVQYAYQPVSDYHQVSSPVQIHPMSPQFAPGSFAPMSSPPPPCDTAIPVTGIHDYVAFNTHKFATERTT</sequence>